<dbReference type="EMBL" id="LMZQ01000066">
    <property type="protein sequence ID" value="KRT13059.1"/>
    <property type="molecule type" value="Genomic_DNA"/>
</dbReference>
<evidence type="ECO:0000256" key="3">
    <source>
        <dbReference type="ARBA" id="ARBA00022452"/>
    </source>
</evidence>
<keyword evidence="6 8" id="KW-0472">Membrane</keyword>
<dbReference type="PROSITE" id="PS52016">
    <property type="entry name" value="TONB_DEPENDENT_REC_3"/>
    <property type="match status" value="1"/>
</dbReference>
<evidence type="ECO:0000256" key="2">
    <source>
        <dbReference type="ARBA" id="ARBA00022448"/>
    </source>
</evidence>
<organism evidence="13 14">
    <name type="scientific">Pedobacter ginsenosidimutans</name>
    <dbReference type="NCBI Taxonomy" id="687842"/>
    <lineage>
        <taxon>Bacteria</taxon>
        <taxon>Pseudomonadati</taxon>
        <taxon>Bacteroidota</taxon>
        <taxon>Sphingobacteriia</taxon>
        <taxon>Sphingobacteriales</taxon>
        <taxon>Sphingobacteriaceae</taxon>
        <taxon>Pedobacter</taxon>
    </lineage>
</organism>
<dbReference type="InterPro" id="IPR008969">
    <property type="entry name" value="CarboxyPept-like_regulatory"/>
</dbReference>
<feature type="domain" description="TonB-dependent receptor-like beta-barrel" evidence="11">
    <location>
        <begin position="433"/>
        <end position="885"/>
    </location>
</feature>
<dbReference type="GO" id="GO:0009279">
    <property type="term" value="C:cell outer membrane"/>
    <property type="evidence" value="ECO:0007669"/>
    <property type="project" value="UniProtKB-SubCell"/>
</dbReference>
<name>A0A0T5VGU4_9SPHI</name>
<dbReference type="OrthoDB" id="600887at2"/>
<gene>
    <name evidence="13" type="ORF">ASU31_26560</name>
</gene>
<proteinExistence type="inferred from homology"/>
<dbReference type="Pfam" id="PF00593">
    <property type="entry name" value="TonB_dep_Rec_b-barrel"/>
    <property type="match status" value="1"/>
</dbReference>
<dbReference type="NCBIfam" id="TIGR04057">
    <property type="entry name" value="SusC_RagA_signa"/>
    <property type="match status" value="1"/>
</dbReference>
<evidence type="ECO:0000256" key="7">
    <source>
        <dbReference type="ARBA" id="ARBA00023237"/>
    </source>
</evidence>
<dbReference type="Gene3D" id="2.60.40.1120">
    <property type="entry name" value="Carboxypeptidase-like, regulatory domain"/>
    <property type="match status" value="1"/>
</dbReference>
<dbReference type="InterPro" id="IPR036942">
    <property type="entry name" value="Beta-barrel_TonB_sf"/>
</dbReference>
<dbReference type="FunFam" id="2.170.130.10:FF:000003">
    <property type="entry name" value="SusC/RagA family TonB-linked outer membrane protein"/>
    <property type="match status" value="1"/>
</dbReference>
<dbReference type="InterPro" id="IPR023996">
    <property type="entry name" value="TonB-dep_OMP_SusC/RagA"/>
</dbReference>
<dbReference type="InterPro" id="IPR000531">
    <property type="entry name" value="Beta-barrel_TonB"/>
</dbReference>
<keyword evidence="3 8" id="KW-1134">Transmembrane beta strand</keyword>
<dbReference type="InterPro" id="IPR023997">
    <property type="entry name" value="TonB-dep_OMP_SusC/RagA_CS"/>
</dbReference>
<keyword evidence="2 8" id="KW-0813">Transport</keyword>
<evidence type="ECO:0000256" key="5">
    <source>
        <dbReference type="ARBA" id="ARBA00023077"/>
    </source>
</evidence>
<evidence type="ECO:0000313" key="13">
    <source>
        <dbReference type="EMBL" id="KRT13059.1"/>
    </source>
</evidence>
<evidence type="ECO:0000256" key="8">
    <source>
        <dbReference type="PROSITE-ProRule" id="PRU01360"/>
    </source>
</evidence>
<protein>
    <submittedName>
        <fullName evidence="13">SusC/RagA family TonB-linked outer membrane protein</fullName>
    </submittedName>
</protein>
<evidence type="ECO:0000259" key="11">
    <source>
        <dbReference type="Pfam" id="PF00593"/>
    </source>
</evidence>
<keyword evidence="7 8" id="KW-0998">Cell outer membrane</keyword>
<evidence type="ECO:0000256" key="10">
    <source>
        <dbReference type="SAM" id="SignalP"/>
    </source>
</evidence>
<dbReference type="SUPFAM" id="SSF56935">
    <property type="entry name" value="Porins"/>
    <property type="match status" value="1"/>
</dbReference>
<feature type="domain" description="TonB-dependent receptor plug" evidence="12">
    <location>
        <begin position="156"/>
        <end position="262"/>
    </location>
</feature>
<feature type="signal peptide" evidence="10">
    <location>
        <begin position="1"/>
        <end position="30"/>
    </location>
</feature>
<feature type="chain" id="PRO_5006665089" evidence="10">
    <location>
        <begin position="31"/>
        <end position="1036"/>
    </location>
</feature>
<comment type="similarity">
    <text evidence="8 9">Belongs to the TonB-dependent receptor family.</text>
</comment>
<accession>A0A0T5VGU4</accession>
<dbReference type="NCBIfam" id="TIGR04056">
    <property type="entry name" value="OMP_RagA_SusC"/>
    <property type="match status" value="1"/>
</dbReference>
<dbReference type="InterPro" id="IPR037066">
    <property type="entry name" value="Plug_dom_sf"/>
</dbReference>
<reference evidence="13 14" key="1">
    <citation type="submission" date="2015-11" db="EMBL/GenBank/DDBJ databases">
        <title>Sequence of Pedobacter ginsenosidimutans.</title>
        <authorList>
            <person name="Carson E."/>
            <person name="Keyser V."/>
            <person name="Newman J."/>
            <person name="Miller J."/>
        </authorList>
    </citation>
    <scope>NUCLEOTIDE SEQUENCE [LARGE SCALE GENOMIC DNA]</scope>
    <source>
        <strain evidence="13 14">KACC 14530</strain>
    </source>
</reference>
<dbReference type="AlphaFoldDB" id="A0A0T5VGU4"/>
<keyword evidence="5 9" id="KW-0798">TonB box</keyword>
<keyword evidence="10" id="KW-0732">Signal</keyword>
<dbReference type="InterPro" id="IPR012910">
    <property type="entry name" value="Plug_dom"/>
</dbReference>
<evidence type="ECO:0000313" key="14">
    <source>
        <dbReference type="Proteomes" id="UP000051950"/>
    </source>
</evidence>
<dbReference type="Pfam" id="PF13715">
    <property type="entry name" value="CarbopepD_reg_2"/>
    <property type="match status" value="1"/>
</dbReference>
<evidence type="ECO:0000256" key="4">
    <source>
        <dbReference type="ARBA" id="ARBA00022692"/>
    </source>
</evidence>
<evidence type="ECO:0000256" key="1">
    <source>
        <dbReference type="ARBA" id="ARBA00004571"/>
    </source>
</evidence>
<evidence type="ECO:0000256" key="9">
    <source>
        <dbReference type="RuleBase" id="RU003357"/>
    </source>
</evidence>
<evidence type="ECO:0000259" key="12">
    <source>
        <dbReference type="Pfam" id="PF07715"/>
    </source>
</evidence>
<dbReference type="Proteomes" id="UP000051950">
    <property type="component" value="Unassembled WGS sequence"/>
</dbReference>
<keyword evidence="4 8" id="KW-0812">Transmembrane</keyword>
<comment type="subcellular location">
    <subcellularLocation>
        <location evidence="1 8">Cell outer membrane</location>
        <topology evidence="1 8">Multi-pass membrane protein</topology>
    </subcellularLocation>
</comment>
<comment type="caution">
    <text evidence="13">The sequence shown here is derived from an EMBL/GenBank/DDBJ whole genome shotgun (WGS) entry which is preliminary data.</text>
</comment>
<dbReference type="STRING" id="687842.ASU31_26560"/>
<dbReference type="InterPro" id="IPR039426">
    <property type="entry name" value="TonB-dep_rcpt-like"/>
</dbReference>
<keyword evidence="14" id="KW-1185">Reference proteome</keyword>
<dbReference type="Pfam" id="PF07715">
    <property type="entry name" value="Plug"/>
    <property type="match status" value="1"/>
</dbReference>
<sequence length="1036" mass="112251">MEMIPKSPEKWRRLLTLLTFSSILSATPFAKGVASTNTSLYNNLNINIANDAPNVANPKQTKTEVTVTGKVTDLTGKAIPGVVVKHKESGKATQTDSQGNYSLSTPDGKGTLVFSFIGFTSKEIVIGQQTRIDVQLADDNKKLDEVVIVGYGTQKKVNLTGSVSTVSSKDLDNRPITQASQALSGLSPGVQVQQGGGRPGSDGARVIIRGVGTFNAGSSPLILIDGIAGSLDDVAPDNIASMTVLKDAASAAIYGNRAANGVILVTTKRGQKGKTVISYNNYFGWEKITSLPQFVDSWTYAELTGASADVVAKYKSGADPDNFPNVSHLKDLLNTGSGFQQYHNASVSGGEGNNVYYLSGSYRDHNGLTAETNNKRYDIQANIDTRIKDNLNLKTSILGFSQLQTQPQSNSAGIGGIIGFSVREPNTIAGLKSDGTYGRQDFFAPEAWLASEGFNNLRAKNFYGNTTLAWDIIPGLNLSGTAGYHYYTSVNTTYVADINIDKTTYVGPNSLGIGNTDGNEVTLNLLLKYVKSFGKNNFSILGGYQQEAHRDNFTSAYRDKFPNNLLYQLDAGATTNMQNAGSANEYAFRSFFARFNYDYGGKYLFEANVRYDGSSRFAPKNRYGVFPAVSAGWRLSEESFIKDNISWINELKIRASYGSLGNANISNYPYQYNISTNVRYNFGGVIAPGAAVTAAANQDIKWETTTTANLGLDFTLFKNALSGTVDIYDRTAKDILYQVPVSSTLGLSAPTQNAGSIQNRGIEVSLTYNTKIGQVNFGVSPNFSYNNQKVIKIAGNIQNVIPNFFLGQPLNPIYGFVADGLFVDAADVASYPTQPNGGVPGNIRFKDISGPNGVPDGKVDATYDRQILGNTNPKASYGLNLTAAYKGFDFSALFSGLGGYTVQMGSYQAYALYNGGNVQQWQYENAWTTQNPDRNALYPRITNLSQGSANVQRNSYWNRSGTFLRLKNAQIGYTLPSNLTKKISLEKVRIFAGGQNLFTLNDFYEGWDPENGQGSGDNPNFYPLSAIYTFGINVKL</sequence>
<dbReference type="RefSeq" id="WP_057935255.1">
    <property type="nucleotide sequence ID" value="NZ_LMZQ01000066.1"/>
</dbReference>
<dbReference type="Gene3D" id="2.40.170.20">
    <property type="entry name" value="TonB-dependent receptor, beta-barrel domain"/>
    <property type="match status" value="1"/>
</dbReference>
<evidence type="ECO:0000256" key="6">
    <source>
        <dbReference type="ARBA" id="ARBA00023136"/>
    </source>
</evidence>
<dbReference type="Gene3D" id="2.170.130.10">
    <property type="entry name" value="TonB-dependent receptor, plug domain"/>
    <property type="match status" value="1"/>
</dbReference>
<dbReference type="SUPFAM" id="SSF49464">
    <property type="entry name" value="Carboxypeptidase regulatory domain-like"/>
    <property type="match status" value="1"/>
</dbReference>